<protein>
    <submittedName>
        <fullName evidence="1">Uncharacterized protein</fullName>
    </submittedName>
</protein>
<dbReference type="Proteomes" id="UP000004980">
    <property type="component" value="Unassembled WGS sequence"/>
</dbReference>
<evidence type="ECO:0000313" key="2">
    <source>
        <dbReference type="EMBL" id="EIN02953.1"/>
    </source>
</evidence>
<keyword evidence="3" id="KW-1185">Reference proteome</keyword>
<reference evidence="2 3" key="1">
    <citation type="journal article" date="2012" name="J. Bacteriol.">
        <title>Draft Genome Sequence of the Soil Bacterium Burkholderia terrae Strain BS001, Which Interacts with Fungal Surface Structures.</title>
        <authorList>
            <person name="Nazir R."/>
            <person name="Hansen M.A."/>
            <person name="Sorensen S."/>
            <person name="van Elsas J.D."/>
        </authorList>
    </citation>
    <scope>NUCLEOTIDE SEQUENCE [LARGE SCALE GENOMIC DNA]</scope>
    <source>
        <strain evidence="2 3">BS001</strain>
    </source>
</reference>
<accession>A0AAN1JIP8</accession>
<sequence length="161" mass="17857">MKSEILTLDPCDFADPAYAERFSPAFTRYVELKVNGVPSEHACIQAFKMIANRIDMSNLSSLALALDTNPWVTARVEQGILNADPEDLWQSDGSHALHALLAMLKHPNVRDTVKLQAIDRLNLLRGIMKIGENGSILIDTALSDFDKLVKKQKSTDNGTKH</sequence>
<dbReference type="RefSeq" id="WP_007576754.1">
    <property type="nucleotide sequence ID" value="NZ_AKAU01000011.1"/>
</dbReference>
<dbReference type="Proteomes" id="UP000236649">
    <property type="component" value="Chromosome 3"/>
</dbReference>
<gene>
    <name evidence="1" type="ORF">C2L64_37740</name>
    <name evidence="2" type="ORF">WQE_00985</name>
</gene>
<dbReference type="EMBL" id="AKAU01000011">
    <property type="protein sequence ID" value="EIN02953.1"/>
    <property type="molecule type" value="Genomic_DNA"/>
</dbReference>
<dbReference type="KEGG" id="phs:C2L64_37740"/>
<name>A0AAN1JIP8_9BURK</name>
<dbReference type="EMBL" id="CP026107">
    <property type="protein sequence ID" value="AUT74043.1"/>
    <property type="molecule type" value="Genomic_DNA"/>
</dbReference>
<reference evidence="1 4" key="2">
    <citation type="submission" date="2018-01" db="EMBL/GenBank/DDBJ databases">
        <title>Species boundaries and ecological features among Paraburkholderia terrae DSMZ17804T, P. hospita DSMZ17164T and P. caribensis DSMZ13236T.</title>
        <authorList>
            <person name="Pratama A.A."/>
        </authorList>
    </citation>
    <scope>NUCLEOTIDE SEQUENCE [LARGE SCALE GENOMIC DNA]</scope>
    <source>
        <strain evidence="1 4">DSM 17164</strain>
    </source>
</reference>
<dbReference type="GeneID" id="55534040"/>
<evidence type="ECO:0000313" key="1">
    <source>
        <dbReference type="EMBL" id="AUT74043.1"/>
    </source>
</evidence>
<organism evidence="1 4">
    <name type="scientific">Paraburkholderia hospita</name>
    <dbReference type="NCBI Taxonomy" id="169430"/>
    <lineage>
        <taxon>Bacteria</taxon>
        <taxon>Pseudomonadati</taxon>
        <taxon>Pseudomonadota</taxon>
        <taxon>Betaproteobacteria</taxon>
        <taxon>Burkholderiales</taxon>
        <taxon>Burkholderiaceae</taxon>
        <taxon>Paraburkholderia</taxon>
    </lineage>
</organism>
<dbReference type="AlphaFoldDB" id="A0AAN1JIP8"/>
<evidence type="ECO:0000313" key="3">
    <source>
        <dbReference type="Proteomes" id="UP000004980"/>
    </source>
</evidence>
<proteinExistence type="predicted"/>
<evidence type="ECO:0000313" key="4">
    <source>
        <dbReference type="Proteomes" id="UP000236649"/>
    </source>
</evidence>